<protein>
    <submittedName>
        <fullName evidence="2">Uncharacterized protein</fullName>
    </submittedName>
</protein>
<proteinExistence type="predicted"/>
<evidence type="ECO:0000313" key="2">
    <source>
        <dbReference type="EMBL" id="SMC74521.1"/>
    </source>
</evidence>
<evidence type="ECO:0000313" key="3">
    <source>
        <dbReference type="Proteomes" id="UP000192656"/>
    </source>
</evidence>
<organism evidence="2 3">
    <name type="scientific">Fulvimarina manganoxydans</name>
    <dbReference type="NCBI Taxonomy" id="937218"/>
    <lineage>
        <taxon>Bacteria</taxon>
        <taxon>Pseudomonadati</taxon>
        <taxon>Pseudomonadota</taxon>
        <taxon>Alphaproteobacteria</taxon>
        <taxon>Hyphomicrobiales</taxon>
        <taxon>Aurantimonadaceae</taxon>
        <taxon>Fulvimarina</taxon>
    </lineage>
</organism>
<dbReference type="Proteomes" id="UP000192656">
    <property type="component" value="Unassembled WGS sequence"/>
</dbReference>
<feature type="region of interest" description="Disordered" evidence="1">
    <location>
        <begin position="92"/>
        <end position="120"/>
    </location>
</feature>
<dbReference type="AlphaFoldDB" id="A0A1W2BNS2"/>
<gene>
    <name evidence="2" type="ORF">SAMN06297251_10717</name>
</gene>
<name>A0A1W2BNS2_9HYPH</name>
<reference evidence="2 3" key="1">
    <citation type="submission" date="2017-04" db="EMBL/GenBank/DDBJ databases">
        <authorList>
            <person name="Afonso C.L."/>
            <person name="Miller P.J."/>
            <person name="Scott M.A."/>
            <person name="Spackman E."/>
            <person name="Goraichik I."/>
            <person name="Dimitrov K.M."/>
            <person name="Suarez D.L."/>
            <person name="Swayne D.E."/>
        </authorList>
    </citation>
    <scope>NUCLEOTIDE SEQUENCE [LARGE SCALE GENOMIC DNA]</scope>
    <source>
        <strain evidence="2 3">CGMCC 1.10972</strain>
    </source>
</reference>
<evidence type="ECO:0000256" key="1">
    <source>
        <dbReference type="SAM" id="MobiDB-lite"/>
    </source>
</evidence>
<dbReference type="EMBL" id="FWXR01000007">
    <property type="protein sequence ID" value="SMC74521.1"/>
    <property type="molecule type" value="Genomic_DNA"/>
</dbReference>
<keyword evidence="3" id="KW-1185">Reference proteome</keyword>
<feature type="region of interest" description="Disordered" evidence="1">
    <location>
        <begin position="132"/>
        <end position="158"/>
    </location>
</feature>
<sequence length="235" mass="24999">MSIKIRGSALKTARPWLVAGEKSDQSIQASGFQIAQLVRSMGTLHCRIDFLEVSATRQRCPKRQHPPVGGTGGCRLSEACIWEEELQAPIRRGLGGGGPRQNLKFRGRSPAGGGASERPKIEACDLGGGAGLSSPGIGRRRSPANRQFCRRSSAGGGADERRKFEACDLGGGAGLFSPGIGRRRSPANRQFCRRSSAGGGADERREFEACYLGGGAGLFSPRIGRRRSSANRISF</sequence>
<accession>A0A1W2BNS2</accession>